<dbReference type="Proteomes" id="UP000271008">
    <property type="component" value="Unassembled WGS sequence"/>
</dbReference>
<reference evidence="1 2" key="1">
    <citation type="submission" date="2018-11" db="EMBL/GenBank/DDBJ databases">
        <title>Enterobacteriaceae from Patient.</title>
        <authorList>
            <person name="Shen C."/>
            <person name="Yang Y."/>
            <person name="Tian G."/>
        </authorList>
    </citation>
    <scope>NUCLEOTIDE SEQUENCE [LARGE SCALE GENOMIC DNA]</scope>
    <source>
        <strain evidence="1 2">GBGD28</strain>
    </source>
</reference>
<organism evidence="1 2">
    <name type="scientific">Escherichia coli</name>
    <dbReference type="NCBI Taxonomy" id="562"/>
    <lineage>
        <taxon>Bacteria</taxon>
        <taxon>Pseudomonadati</taxon>
        <taxon>Pseudomonadota</taxon>
        <taxon>Gammaproteobacteria</taxon>
        <taxon>Enterobacterales</taxon>
        <taxon>Enterobacteriaceae</taxon>
        <taxon>Escherichia</taxon>
    </lineage>
</organism>
<comment type="caution">
    <text evidence="1">The sequence shown here is derived from an EMBL/GenBank/DDBJ whole genome shotgun (WGS) entry which is preliminary data.</text>
</comment>
<evidence type="ECO:0000313" key="2">
    <source>
        <dbReference type="Proteomes" id="UP000271008"/>
    </source>
</evidence>
<accession>A0A3P1WPJ8</accession>
<protein>
    <submittedName>
        <fullName evidence="1">LacI family transcriptional regulator</fullName>
    </submittedName>
</protein>
<sequence length="79" mass="8816">WSGICHDQNVLNLYPWFNLLNEKGMKGIRESQGSQGEPFNLRQAEIIIGQGVTNAINGIMNVNQAVEYINARIRNETGA</sequence>
<feature type="non-terminal residue" evidence="1">
    <location>
        <position position="1"/>
    </location>
</feature>
<name>A0A3P1WPJ8_ECOLX</name>
<dbReference type="AlphaFoldDB" id="A0A3P1WPJ8"/>
<gene>
    <name evidence="1" type="ORF">EIA08_34015</name>
</gene>
<evidence type="ECO:0000313" key="1">
    <source>
        <dbReference type="EMBL" id="RRD48512.1"/>
    </source>
</evidence>
<dbReference type="EMBL" id="RQTU01001123">
    <property type="protein sequence ID" value="RRD48512.1"/>
    <property type="molecule type" value="Genomic_DNA"/>
</dbReference>
<proteinExistence type="predicted"/>